<feature type="non-terminal residue" evidence="2">
    <location>
        <position position="1"/>
    </location>
</feature>
<feature type="region of interest" description="Disordered" evidence="1">
    <location>
        <begin position="23"/>
        <end position="78"/>
    </location>
</feature>
<evidence type="ECO:0000313" key="2">
    <source>
        <dbReference type="EMBL" id="MER6983746.1"/>
    </source>
</evidence>
<name>A0ABV1WJ15_9ACTN</name>
<dbReference type="Proteomes" id="UP001458415">
    <property type="component" value="Unassembled WGS sequence"/>
</dbReference>
<gene>
    <name evidence="2" type="ORF">ABT317_44050</name>
</gene>
<protein>
    <submittedName>
        <fullName evidence="2">Uncharacterized protein</fullName>
    </submittedName>
</protein>
<evidence type="ECO:0000256" key="1">
    <source>
        <dbReference type="SAM" id="MobiDB-lite"/>
    </source>
</evidence>
<comment type="caution">
    <text evidence="2">The sequence shown here is derived from an EMBL/GenBank/DDBJ whole genome shotgun (WGS) entry which is preliminary data.</text>
</comment>
<proteinExistence type="predicted"/>
<dbReference type="EMBL" id="JBEPCU010001496">
    <property type="protein sequence ID" value="MER6983746.1"/>
    <property type="molecule type" value="Genomic_DNA"/>
</dbReference>
<reference evidence="2 3" key="1">
    <citation type="submission" date="2024-06" db="EMBL/GenBank/DDBJ databases">
        <title>The Natural Products Discovery Center: Release of the First 8490 Sequenced Strains for Exploring Actinobacteria Biosynthetic Diversity.</title>
        <authorList>
            <person name="Kalkreuter E."/>
            <person name="Kautsar S.A."/>
            <person name="Yang D."/>
            <person name="Bader C.D."/>
            <person name="Teijaro C.N."/>
            <person name="Fluegel L."/>
            <person name="Davis C.M."/>
            <person name="Simpson J.R."/>
            <person name="Lauterbach L."/>
            <person name="Steele A.D."/>
            <person name="Gui C."/>
            <person name="Meng S."/>
            <person name="Li G."/>
            <person name="Viehrig K."/>
            <person name="Ye F."/>
            <person name="Su P."/>
            <person name="Kiefer A.F."/>
            <person name="Nichols A."/>
            <person name="Cepeda A.J."/>
            <person name="Yan W."/>
            <person name="Fan B."/>
            <person name="Jiang Y."/>
            <person name="Adhikari A."/>
            <person name="Zheng C.-J."/>
            <person name="Schuster L."/>
            <person name="Cowan T.M."/>
            <person name="Smanski M.J."/>
            <person name="Chevrette M.G."/>
            <person name="De Carvalho L.P.S."/>
            <person name="Shen B."/>
        </authorList>
    </citation>
    <scope>NUCLEOTIDE SEQUENCE [LARGE SCALE GENOMIC DNA]</scope>
    <source>
        <strain evidence="2 3">NPDC000634</strain>
    </source>
</reference>
<evidence type="ECO:0000313" key="3">
    <source>
        <dbReference type="Proteomes" id="UP001458415"/>
    </source>
</evidence>
<feature type="compositionally biased region" description="Basic residues" evidence="1">
    <location>
        <begin position="30"/>
        <end position="46"/>
    </location>
</feature>
<keyword evidence="3" id="KW-1185">Reference proteome</keyword>
<organism evidence="2 3">
    <name type="scientific">Streptomyces carpinensis</name>
    <dbReference type="NCBI Taxonomy" id="66369"/>
    <lineage>
        <taxon>Bacteria</taxon>
        <taxon>Bacillati</taxon>
        <taxon>Actinomycetota</taxon>
        <taxon>Actinomycetes</taxon>
        <taxon>Kitasatosporales</taxon>
        <taxon>Streptomycetaceae</taxon>
        <taxon>Streptomyces</taxon>
    </lineage>
</organism>
<accession>A0ABV1WJ15</accession>
<sequence>IRAAAGRPGTARLAVATAQYENDGCLPVHPHPRGTPRHDGGRRRTGRALCDAEEGEAAGRPALDILTPSPLLGPATGS</sequence>